<keyword evidence="1" id="KW-0732">Signal</keyword>
<evidence type="ECO:0000313" key="3">
    <source>
        <dbReference type="Proteomes" id="UP000076661"/>
    </source>
</evidence>
<feature type="chain" id="PRO_5007890978" evidence="1">
    <location>
        <begin position="22"/>
        <end position="141"/>
    </location>
</feature>
<name>A0A167P494_9GAMM</name>
<organism evidence="2 3">
    <name type="scientific">Pseudoalteromonas luteoviolacea S4060-1</name>
    <dbReference type="NCBI Taxonomy" id="1365257"/>
    <lineage>
        <taxon>Bacteria</taxon>
        <taxon>Pseudomonadati</taxon>
        <taxon>Pseudomonadota</taxon>
        <taxon>Gammaproteobacteria</taxon>
        <taxon>Alteromonadales</taxon>
        <taxon>Pseudoalteromonadaceae</taxon>
        <taxon>Pseudoalteromonas</taxon>
    </lineage>
</organism>
<dbReference type="AlphaFoldDB" id="A0A167P494"/>
<proteinExistence type="predicted"/>
<evidence type="ECO:0000256" key="1">
    <source>
        <dbReference type="SAM" id="SignalP"/>
    </source>
</evidence>
<gene>
    <name evidence="2" type="ORF">N478_12350</name>
</gene>
<protein>
    <submittedName>
        <fullName evidence="2">Uncharacterized protein</fullName>
    </submittedName>
</protein>
<reference evidence="2 3" key="1">
    <citation type="submission" date="2013-07" db="EMBL/GenBank/DDBJ databases">
        <title>Comparative Genomic and Metabolomic Analysis of Twelve Strains of Pseudoalteromonas luteoviolacea.</title>
        <authorList>
            <person name="Vynne N.G."/>
            <person name="Mansson M."/>
            <person name="Gram L."/>
        </authorList>
    </citation>
    <scope>NUCLEOTIDE SEQUENCE [LARGE SCALE GENOMIC DNA]</scope>
    <source>
        <strain evidence="2 3">S4060-1</strain>
    </source>
</reference>
<dbReference type="PATRIC" id="fig|1365257.3.peg.874"/>
<accession>A0A167P494</accession>
<dbReference type="RefSeq" id="WP_063380110.1">
    <property type="nucleotide sequence ID" value="NZ_AUXX01000005.1"/>
</dbReference>
<sequence>MKNTLLASALLACIGSFGALASEQTTQSEDGVLKYAYNFVYLKCESASCNGLITRWHPLKVYYKSIPGIPPHSEARLYWNKNVPADIPAGKRLAHTIGAECPDGSHMTAKWFLDGDFQPVSAIATDCDGVEHTYSVHEFHF</sequence>
<dbReference type="EMBL" id="AUXX01000005">
    <property type="protein sequence ID" value="KZN69419.1"/>
    <property type="molecule type" value="Genomic_DNA"/>
</dbReference>
<feature type="signal peptide" evidence="1">
    <location>
        <begin position="1"/>
        <end position="21"/>
    </location>
</feature>
<dbReference type="Proteomes" id="UP000076661">
    <property type="component" value="Unassembled WGS sequence"/>
</dbReference>
<evidence type="ECO:0000313" key="2">
    <source>
        <dbReference type="EMBL" id="KZN69419.1"/>
    </source>
</evidence>
<comment type="caution">
    <text evidence="2">The sequence shown here is derived from an EMBL/GenBank/DDBJ whole genome shotgun (WGS) entry which is preliminary data.</text>
</comment>